<feature type="transmembrane region" description="Helical" evidence="2">
    <location>
        <begin position="121"/>
        <end position="141"/>
    </location>
</feature>
<dbReference type="AlphaFoldDB" id="A8NC34"/>
<dbReference type="GeneID" id="6008863"/>
<feature type="transmembrane region" description="Helical" evidence="2">
    <location>
        <begin position="241"/>
        <end position="265"/>
    </location>
</feature>
<keyword evidence="2" id="KW-0812">Transmembrane</keyword>
<evidence type="ECO:0000256" key="1">
    <source>
        <dbReference type="SAM" id="MobiDB-lite"/>
    </source>
</evidence>
<gene>
    <name evidence="3" type="ORF">CC1G_07638</name>
</gene>
<dbReference type="InParanoid" id="A8NC34"/>
<evidence type="ECO:0000313" key="4">
    <source>
        <dbReference type="Proteomes" id="UP000001861"/>
    </source>
</evidence>
<comment type="caution">
    <text evidence="3">The sequence shown here is derived from an EMBL/GenBank/DDBJ whole genome shotgun (WGS) entry which is preliminary data.</text>
</comment>
<organism evidence="3 4">
    <name type="scientific">Coprinopsis cinerea (strain Okayama-7 / 130 / ATCC MYA-4618 / FGSC 9003)</name>
    <name type="common">Inky cap fungus</name>
    <name type="synonym">Hormographiella aspergillata</name>
    <dbReference type="NCBI Taxonomy" id="240176"/>
    <lineage>
        <taxon>Eukaryota</taxon>
        <taxon>Fungi</taxon>
        <taxon>Dikarya</taxon>
        <taxon>Basidiomycota</taxon>
        <taxon>Agaricomycotina</taxon>
        <taxon>Agaricomycetes</taxon>
        <taxon>Agaricomycetidae</taxon>
        <taxon>Agaricales</taxon>
        <taxon>Agaricineae</taxon>
        <taxon>Psathyrellaceae</taxon>
        <taxon>Coprinopsis</taxon>
    </lineage>
</organism>
<evidence type="ECO:0000313" key="3">
    <source>
        <dbReference type="EMBL" id="EAU89412.2"/>
    </source>
</evidence>
<dbReference type="KEGG" id="cci:CC1G_07638"/>
<dbReference type="RefSeq" id="XP_001832378.2">
    <property type="nucleotide sequence ID" value="XM_001832326.2"/>
</dbReference>
<feature type="transmembrane region" description="Helical" evidence="2">
    <location>
        <begin position="29"/>
        <end position="47"/>
    </location>
</feature>
<feature type="transmembrane region" description="Helical" evidence="2">
    <location>
        <begin position="67"/>
        <end position="83"/>
    </location>
</feature>
<sequence>MITRAEITEGAAGLPLPEKYIEAGARAKALHAATGMSMMAIGIQLFMNLYGLATFLETPNAGRKGRWPWICMGFLLLILSALAEGFQTSMNIRRGAYAVVIFGDTVLLYRCYVIWADRLWIVVVPALIHLSTIGVVTRRIIDLARTQSCAPLFHSTFILLSSTFNVLATVLISSHIRRSYKRLSKALPEFNLTFHKRAIEILIESAVPLTMCGLARSGMELVTVRVSKTPGVLAEDWWQNFLATGIIVDALYYIFAALSPQWILFRVTLGRSYREQPFDTLTSRPNESPMWFSKDSDLSQYEDTDSIREKTLGDTDSQGKPSLDLEHGYLSQKPHTIRADLNRRTEFSKRDRILGVIAAPAKAALSARLRVRAELELVNRASTLTKQENT</sequence>
<keyword evidence="4" id="KW-1185">Reference proteome</keyword>
<accession>A8NC34</accession>
<keyword evidence="2" id="KW-0472">Membrane</keyword>
<dbReference type="VEuPathDB" id="FungiDB:CC1G_07638"/>
<proteinExistence type="predicted"/>
<dbReference type="Proteomes" id="UP000001861">
    <property type="component" value="Unassembled WGS sequence"/>
</dbReference>
<evidence type="ECO:0000256" key="2">
    <source>
        <dbReference type="SAM" id="Phobius"/>
    </source>
</evidence>
<keyword evidence="2" id="KW-1133">Transmembrane helix</keyword>
<reference evidence="3 4" key="1">
    <citation type="journal article" date="2010" name="Proc. Natl. Acad. Sci. U.S.A.">
        <title>Insights into evolution of multicellular fungi from the assembled chromosomes of the mushroom Coprinopsis cinerea (Coprinus cinereus).</title>
        <authorList>
            <person name="Stajich J.E."/>
            <person name="Wilke S.K."/>
            <person name="Ahren D."/>
            <person name="Au C.H."/>
            <person name="Birren B.W."/>
            <person name="Borodovsky M."/>
            <person name="Burns C."/>
            <person name="Canback B."/>
            <person name="Casselton L.A."/>
            <person name="Cheng C.K."/>
            <person name="Deng J."/>
            <person name="Dietrich F.S."/>
            <person name="Fargo D.C."/>
            <person name="Farman M.L."/>
            <person name="Gathman A.C."/>
            <person name="Goldberg J."/>
            <person name="Guigo R."/>
            <person name="Hoegger P.J."/>
            <person name="Hooker J.B."/>
            <person name="Huggins A."/>
            <person name="James T.Y."/>
            <person name="Kamada T."/>
            <person name="Kilaru S."/>
            <person name="Kodira C."/>
            <person name="Kues U."/>
            <person name="Kupfer D."/>
            <person name="Kwan H.S."/>
            <person name="Lomsadze A."/>
            <person name="Li W."/>
            <person name="Lilly W.W."/>
            <person name="Ma L.J."/>
            <person name="Mackey A.J."/>
            <person name="Manning G."/>
            <person name="Martin F."/>
            <person name="Muraguchi H."/>
            <person name="Natvig D.O."/>
            <person name="Palmerini H."/>
            <person name="Ramesh M.A."/>
            <person name="Rehmeyer C.J."/>
            <person name="Roe B.A."/>
            <person name="Shenoy N."/>
            <person name="Stanke M."/>
            <person name="Ter-Hovhannisyan V."/>
            <person name="Tunlid A."/>
            <person name="Velagapudi R."/>
            <person name="Vision T.J."/>
            <person name="Zeng Q."/>
            <person name="Zolan M.E."/>
            <person name="Pukkila P.J."/>
        </authorList>
    </citation>
    <scope>NUCLEOTIDE SEQUENCE [LARGE SCALE GENOMIC DNA]</scope>
    <source>
        <strain evidence="4">Okayama-7 / 130 / ATCC MYA-4618 / FGSC 9003</strain>
    </source>
</reference>
<feature type="region of interest" description="Disordered" evidence="1">
    <location>
        <begin position="279"/>
        <end position="299"/>
    </location>
</feature>
<feature type="transmembrane region" description="Helical" evidence="2">
    <location>
        <begin position="153"/>
        <end position="176"/>
    </location>
</feature>
<name>A8NC34_COPC7</name>
<dbReference type="EMBL" id="AACS02000009">
    <property type="protein sequence ID" value="EAU89412.2"/>
    <property type="molecule type" value="Genomic_DNA"/>
</dbReference>
<protein>
    <submittedName>
        <fullName evidence="3">Uncharacterized protein</fullName>
    </submittedName>
</protein>
<dbReference type="HOGENOM" id="CLU_707912_0_0_1"/>